<comment type="caution">
    <text evidence="1">The sequence shown here is derived from an EMBL/GenBank/DDBJ whole genome shotgun (WGS) entry which is preliminary data.</text>
</comment>
<keyword evidence="2" id="KW-1185">Reference proteome</keyword>
<dbReference type="Proteomes" id="UP001183176">
    <property type="component" value="Unassembled WGS sequence"/>
</dbReference>
<evidence type="ECO:0000313" key="1">
    <source>
        <dbReference type="EMBL" id="MDT0264192.1"/>
    </source>
</evidence>
<proteinExistence type="predicted"/>
<accession>A0ABU2JGS2</accession>
<sequence>MTTAVVVWSTRGVDQTTLVAAVTPAVATAVDEIRRAFPDASVRAWPDGQGGAFVVIDDVELGPAWAPSSSWLGFMVSYLHPETDCYPHYVGAEVHRIDRQAMQAPFHSGQTFDGAPAIMVSRRSPGRDPLLDTPARKTQSVLQFIRSQS</sequence>
<dbReference type="EMBL" id="JAVREH010000076">
    <property type="protein sequence ID" value="MDT0264192.1"/>
    <property type="molecule type" value="Genomic_DNA"/>
</dbReference>
<protein>
    <submittedName>
        <fullName evidence="1">Uncharacterized protein</fullName>
    </submittedName>
</protein>
<organism evidence="1 2">
    <name type="scientific">Jatrophihabitans lederbergiae</name>
    <dbReference type="NCBI Taxonomy" id="3075547"/>
    <lineage>
        <taxon>Bacteria</taxon>
        <taxon>Bacillati</taxon>
        <taxon>Actinomycetota</taxon>
        <taxon>Actinomycetes</taxon>
        <taxon>Jatrophihabitantales</taxon>
        <taxon>Jatrophihabitantaceae</taxon>
        <taxon>Jatrophihabitans</taxon>
    </lineage>
</organism>
<gene>
    <name evidence="1" type="ORF">RM423_22750</name>
</gene>
<dbReference type="RefSeq" id="WP_311425334.1">
    <property type="nucleotide sequence ID" value="NZ_JAVREH010000076.1"/>
</dbReference>
<name>A0ABU2JGS2_9ACTN</name>
<reference evidence="2" key="1">
    <citation type="submission" date="2023-07" db="EMBL/GenBank/DDBJ databases">
        <title>30 novel species of actinomycetes from the DSMZ collection.</title>
        <authorList>
            <person name="Nouioui I."/>
        </authorList>
    </citation>
    <scope>NUCLEOTIDE SEQUENCE [LARGE SCALE GENOMIC DNA]</scope>
    <source>
        <strain evidence="2">DSM 44399</strain>
    </source>
</reference>
<evidence type="ECO:0000313" key="2">
    <source>
        <dbReference type="Proteomes" id="UP001183176"/>
    </source>
</evidence>